<sequence>MKLELINCLIVLILLLAIAGSSSGARGGGRFSGGRYSSRYSGSRSSGRYGSSRGSGYSTMSLLVSKRFSYRVNRRAYTSGIFFSSWHWRRRHSDYSDSATLCFNVIDDLPAEHNSSVVEPWLYRNRTVYGLFVCPIEPGREDQVYCCGEEDGQRCCSFWEDSGRVIGLCVGVVLGCCVCVYIADRCYKGYKRHKNSQSQSAIVSVAHTNPALQMSNVQVAEPIVVAAGGHDNRPTLAPASNDLINKPTEQPLNYYGQEQQQPPPYPINLSQQPPPPAYWDVQSQPG</sequence>
<accession>A0A267FR38</accession>
<proteinExistence type="predicted"/>
<dbReference type="OrthoDB" id="6158295at2759"/>
<feature type="compositionally biased region" description="Pro residues" evidence="1">
    <location>
        <begin position="261"/>
        <end position="277"/>
    </location>
</feature>
<keyword evidence="4" id="KW-1185">Reference proteome</keyword>
<keyword evidence="2" id="KW-0732">Signal</keyword>
<dbReference type="Proteomes" id="UP000215902">
    <property type="component" value="Unassembled WGS sequence"/>
</dbReference>
<gene>
    <name evidence="3" type="ORF">BOX15_Mlig028763g4</name>
</gene>
<name>A0A267FR38_9PLAT</name>
<evidence type="ECO:0000256" key="1">
    <source>
        <dbReference type="SAM" id="MobiDB-lite"/>
    </source>
</evidence>
<organism evidence="3 4">
    <name type="scientific">Macrostomum lignano</name>
    <dbReference type="NCBI Taxonomy" id="282301"/>
    <lineage>
        <taxon>Eukaryota</taxon>
        <taxon>Metazoa</taxon>
        <taxon>Spiralia</taxon>
        <taxon>Lophotrochozoa</taxon>
        <taxon>Platyhelminthes</taxon>
        <taxon>Rhabditophora</taxon>
        <taxon>Macrostomorpha</taxon>
        <taxon>Macrostomida</taxon>
        <taxon>Macrostomidae</taxon>
        <taxon>Macrostomum</taxon>
    </lineage>
</organism>
<protein>
    <recommendedName>
        <fullName evidence="5">CX domain-containing protein</fullName>
    </recommendedName>
</protein>
<dbReference type="EMBL" id="NIVC01000837">
    <property type="protein sequence ID" value="PAA76213.1"/>
    <property type="molecule type" value="Genomic_DNA"/>
</dbReference>
<comment type="caution">
    <text evidence="3">The sequence shown here is derived from an EMBL/GenBank/DDBJ whole genome shotgun (WGS) entry which is preliminary data.</text>
</comment>
<reference evidence="3 4" key="1">
    <citation type="submission" date="2017-06" db="EMBL/GenBank/DDBJ databases">
        <title>A platform for efficient transgenesis in Macrostomum lignano, a flatworm model organism for stem cell research.</title>
        <authorList>
            <person name="Berezikov E."/>
        </authorList>
    </citation>
    <scope>NUCLEOTIDE SEQUENCE [LARGE SCALE GENOMIC DNA]</scope>
    <source>
        <strain evidence="3">DV1</strain>
        <tissue evidence="3">Whole organism</tissue>
    </source>
</reference>
<feature type="region of interest" description="Disordered" evidence="1">
    <location>
        <begin position="235"/>
        <end position="286"/>
    </location>
</feature>
<evidence type="ECO:0008006" key="5">
    <source>
        <dbReference type="Google" id="ProtNLM"/>
    </source>
</evidence>
<feature type="region of interest" description="Disordered" evidence="1">
    <location>
        <begin position="36"/>
        <end position="56"/>
    </location>
</feature>
<evidence type="ECO:0000256" key="2">
    <source>
        <dbReference type="SAM" id="SignalP"/>
    </source>
</evidence>
<dbReference type="AlphaFoldDB" id="A0A267FR38"/>
<evidence type="ECO:0000313" key="4">
    <source>
        <dbReference type="Proteomes" id="UP000215902"/>
    </source>
</evidence>
<feature type="chain" id="PRO_5012695593" description="CX domain-containing protein" evidence="2">
    <location>
        <begin position="25"/>
        <end position="286"/>
    </location>
</feature>
<feature type="signal peptide" evidence="2">
    <location>
        <begin position="1"/>
        <end position="24"/>
    </location>
</feature>
<evidence type="ECO:0000313" key="3">
    <source>
        <dbReference type="EMBL" id="PAA76213.1"/>
    </source>
</evidence>